<dbReference type="GO" id="GO:0008250">
    <property type="term" value="C:oligosaccharyltransferase complex"/>
    <property type="evidence" value="ECO:0007669"/>
    <property type="project" value="InterPro"/>
</dbReference>
<dbReference type="InterPro" id="IPR008814">
    <property type="entry name" value="Swp1"/>
</dbReference>
<evidence type="ECO:0000259" key="9">
    <source>
        <dbReference type="Pfam" id="PF25147"/>
    </source>
</evidence>
<dbReference type="AlphaFoldDB" id="A0A507DB26"/>
<keyword evidence="4" id="KW-0256">Endoplasmic reticulum</keyword>
<protein>
    <submittedName>
        <fullName evidence="10">Dolichyl-diphosphooligosaccharide---protein glycotransferase</fullName>
    </submittedName>
</protein>
<organism evidence="10 11">
    <name type="scientific">Synchytrium endobioticum</name>
    <dbReference type="NCBI Taxonomy" id="286115"/>
    <lineage>
        <taxon>Eukaryota</taxon>
        <taxon>Fungi</taxon>
        <taxon>Fungi incertae sedis</taxon>
        <taxon>Chytridiomycota</taxon>
        <taxon>Chytridiomycota incertae sedis</taxon>
        <taxon>Chytridiomycetes</taxon>
        <taxon>Synchytriales</taxon>
        <taxon>Synchytriaceae</taxon>
        <taxon>Synchytrium</taxon>
    </lineage>
</organism>
<accession>A0A507DB26</accession>
<dbReference type="PANTHER" id="PTHR12640:SF0">
    <property type="entry name" value="DOLICHYL-DIPHOSPHOOLIGOSACCHARIDE--PROTEIN GLYCOSYLTRANSFERASE SUBUNIT 2"/>
    <property type="match status" value="1"/>
</dbReference>
<dbReference type="PANTHER" id="PTHR12640">
    <property type="entry name" value="RIBOPHORIN II"/>
    <property type="match status" value="1"/>
</dbReference>
<evidence type="ECO:0000256" key="7">
    <source>
        <dbReference type="SAM" id="Phobius"/>
    </source>
</evidence>
<evidence type="ECO:0000256" key="2">
    <source>
        <dbReference type="ARBA" id="ARBA00022692"/>
    </source>
</evidence>
<feature type="transmembrane region" description="Helical" evidence="7">
    <location>
        <begin position="247"/>
        <end position="268"/>
    </location>
</feature>
<dbReference type="Proteomes" id="UP000320475">
    <property type="component" value="Unassembled WGS sequence"/>
</dbReference>
<feature type="signal peptide" evidence="8">
    <location>
        <begin position="1"/>
        <end position="26"/>
    </location>
</feature>
<evidence type="ECO:0000256" key="6">
    <source>
        <dbReference type="ARBA" id="ARBA00023136"/>
    </source>
</evidence>
<comment type="caution">
    <text evidence="10">The sequence shown here is derived from an EMBL/GenBank/DDBJ whole genome shotgun (WGS) entry which is preliminary data.</text>
</comment>
<dbReference type="InterPro" id="IPR056790">
    <property type="entry name" value="Ribophorin_II_C"/>
</dbReference>
<evidence type="ECO:0000256" key="5">
    <source>
        <dbReference type="ARBA" id="ARBA00022989"/>
    </source>
</evidence>
<keyword evidence="3 8" id="KW-0732">Signal</keyword>
<evidence type="ECO:0000256" key="8">
    <source>
        <dbReference type="SAM" id="SignalP"/>
    </source>
</evidence>
<keyword evidence="6 7" id="KW-0472">Membrane</keyword>
<evidence type="ECO:0000256" key="4">
    <source>
        <dbReference type="ARBA" id="ARBA00022824"/>
    </source>
</evidence>
<name>A0A507DB26_9FUNG</name>
<dbReference type="GO" id="GO:0006487">
    <property type="term" value="P:protein N-linked glycosylation"/>
    <property type="evidence" value="ECO:0007669"/>
    <property type="project" value="TreeGrafter"/>
</dbReference>
<comment type="subcellular location">
    <subcellularLocation>
        <location evidence="1">Endoplasmic reticulum membrane</location>
        <topology evidence="1">Multi-pass membrane protein</topology>
    </subcellularLocation>
</comment>
<evidence type="ECO:0000313" key="11">
    <source>
        <dbReference type="Proteomes" id="UP000320475"/>
    </source>
</evidence>
<sequence length="307" mass="33372">MIPLRPKSSIICLFLAISLVMTGINAKKTIQVKDVVFTIAQSDDRKVTEKLSHPNKLPTTLPPIHNTDTIKLSFTPSLNDGSAIKLKQAVLSFRSTDDVARIATQWASKLDVAYACDKGTGTGTGSQSWGVTIDMGSTATMESFLGHSGRYSVTLYIATLDAALAYDLGAVSVLFAGPAVVPKPSIPESFTPGPEIHHVFRAPDAMASVWLSRVFTVLVLAPWSFLVGAWGIGGANVKNFFEPSSSFGYGGVFFSALGAWVFLFYQYWLRLNLFQLLYYGGLLGVITIVVGRWALVHRAQLRLNKAY</sequence>
<dbReference type="OrthoDB" id="432292at2759"/>
<feature type="transmembrane region" description="Helical" evidence="7">
    <location>
        <begin position="210"/>
        <end position="235"/>
    </location>
</feature>
<evidence type="ECO:0000256" key="1">
    <source>
        <dbReference type="ARBA" id="ARBA00004477"/>
    </source>
</evidence>
<dbReference type="Pfam" id="PF25147">
    <property type="entry name" value="Ribophorin_II_C"/>
    <property type="match status" value="1"/>
</dbReference>
<evidence type="ECO:0000313" key="10">
    <source>
        <dbReference type="EMBL" id="TPX48764.1"/>
    </source>
</evidence>
<feature type="chain" id="PRO_5044239568" evidence="8">
    <location>
        <begin position="27"/>
        <end position="307"/>
    </location>
</feature>
<keyword evidence="2 7" id="KW-0812">Transmembrane</keyword>
<keyword evidence="10" id="KW-0808">Transferase</keyword>
<dbReference type="EMBL" id="QEAM01000046">
    <property type="protein sequence ID" value="TPX48764.1"/>
    <property type="molecule type" value="Genomic_DNA"/>
</dbReference>
<keyword evidence="5 7" id="KW-1133">Transmembrane helix</keyword>
<dbReference type="GO" id="GO:0016740">
    <property type="term" value="F:transferase activity"/>
    <property type="evidence" value="ECO:0007669"/>
    <property type="project" value="UniProtKB-KW"/>
</dbReference>
<feature type="domain" description="Ribophorin II C-terminal" evidence="9">
    <location>
        <begin position="200"/>
        <end position="301"/>
    </location>
</feature>
<gene>
    <name evidence="10" type="primary">STT3</name>
    <name evidence="10" type="ORF">SeLEV6574_g01867</name>
</gene>
<reference evidence="10 11" key="1">
    <citation type="journal article" date="2019" name="Sci. Rep.">
        <title>Comparative genomics of chytrid fungi reveal insights into the obligate biotrophic and pathogenic lifestyle of Synchytrium endobioticum.</title>
        <authorList>
            <person name="van de Vossenberg B.T.L.H."/>
            <person name="Warris S."/>
            <person name="Nguyen H.D.T."/>
            <person name="van Gent-Pelzer M.P.E."/>
            <person name="Joly D.L."/>
            <person name="van de Geest H.C."/>
            <person name="Bonants P.J.M."/>
            <person name="Smith D.S."/>
            <person name="Levesque C.A."/>
            <person name="van der Lee T.A.J."/>
        </authorList>
    </citation>
    <scope>NUCLEOTIDE SEQUENCE [LARGE SCALE GENOMIC DNA]</scope>
    <source>
        <strain evidence="10 11">LEV6574</strain>
    </source>
</reference>
<evidence type="ECO:0000256" key="3">
    <source>
        <dbReference type="ARBA" id="ARBA00022729"/>
    </source>
</evidence>
<dbReference type="UniPathway" id="UPA00378"/>
<feature type="transmembrane region" description="Helical" evidence="7">
    <location>
        <begin position="274"/>
        <end position="295"/>
    </location>
</feature>
<dbReference type="VEuPathDB" id="FungiDB:SeMB42_g00332"/>
<proteinExistence type="predicted"/>